<name>A0A1W1XYV1_9BACT</name>
<proteinExistence type="predicted"/>
<organism evidence="1 2">
    <name type="scientific">Desulfacinum hydrothermale DSM 13146</name>
    <dbReference type="NCBI Taxonomy" id="1121390"/>
    <lineage>
        <taxon>Bacteria</taxon>
        <taxon>Pseudomonadati</taxon>
        <taxon>Thermodesulfobacteriota</taxon>
        <taxon>Syntrophobacteria</taxon>
        <taxon>Syntrophobacterales</taxon>
        <taxon>Syntrophobacteraceae</taxon>
        <taxon>Desulfacinum</taxon>
    </lineage>
</organism>
<protein>
    <submittedName>
        <fullName evidence="1">Uncharacterized protein</fullName>
    </submittedName>
</protein>
<accession>A0A1W1XYV1</accession>
<keyword evidence="2" id="KW-1185">Reference proteome</keyword>
<reference evidence="1 2" key="1">
    <citation type="submission" date="2017-04" db="EMBL/GenBank/DDBJ databases">
        <authorList>
            <person name="Afonso C.L."/>
            <person name="Miller P.J."/>
            <person name="Scott M.A."/>
            <person name="Spackman E."/>
            <person name="Goraichik I."/>
            <person name="Dimitrov K.M."/>
            <person name="Suarez D.L."/>
            <person name="Swayne D.E."/>
        </authorList>
    </citation>
    <scope>NUCLEOTIDE SEQUENCE [LARGE SCALE GENOMIC DNA]</scope>
    <source>
        <strain evidence="1 2">DSM 13146</strain>
    </source>
</reference>
<dbReference type="AlphaFoldDB" id="A0A1W1XYV1"/>
<sequence length="106" mass="11382">MSQTVSVSLTGAVVVQEAAQQAGRPITLTAAGGGEHCWLTKADLDALYALTEDAGRTMTLELAPGDTRQVMWRRDQQPISARPVLEVTDPDDGTLYVLAALRLMEV</sequence>
<dbReference type="EMBL" id="FWXF01000059">
    <property type="protein sequence ID" value="SMC29072.1"/>
    <property type="molecule type" value="Genomic_DNA"/>
</dbReference>
<dbReference type="Proteomes" id="UP000192783">
    <property type="component" value="Unassembled WGS sequence"/>
</dbReference>
<evidence type="ECO:0000313" key="1">
    <source>
        <dbReference type="EMBL" id="SMC29072.1"/>
    </source>
</evidence>
<evidence type="ECO:0000313" key="2">
    <source>
        <dbReference type="Proteomes" id="UP000192783"/>
    </source>
</evidence>
<gene>
    <name evidence="1" type="ORF">SAMN02746041_03338</name>
</gene>